<dbReference type="InterPro" id="IPR027417">
    <property type="entry name" value="P-loop_NTPase"/>
</dbReference>
<keyword evidence="4" id="KW-0963">Cytoplasm</keyword>
<dbReference type="Gene3D" id="1.10.10.820">
    <property type="match status" value="1"/>
</dbReference>
<dbReference type="GO" id="GO:0005737">
    <property type="term" value="C:cytoplasm"/>
    <property type="evidence" value="ECO:0007669"/>
    <property type="project" value="UniProtKB-SubCell"/>
</dbReference>
<dbReference type="SUPFAM" id="SSF47031">
    <property type="entry name" value="Second domain of FERM"/>
    <property type="match status" value="2"/>
</dbReference>
<evidence type="ECO:0000256" key="2">
    <source>
        <dbReference type="ARBA" id="ARBA00008314"/>
    </source>
</evidence>
<name>A0A672PU72_SINGR</name>
<dbReference type="InterPro" id="IPR000048">
    <property type="entry name" value="IQ_motif_EF-hand-BS"/>
</dbReference>
<dbReference type="Ensembl" id="ENSSGRT00000071861.1">
    <property type="protein sequence ID" value="ENSSGRP00000067414.1"/>
    <property type="gene ID" value="ENSSGRG00000033989.1"/>
</dbReference>
<evidence type="ECO:0000256" key="10">
    <source>
        <dbReference type="ARBA" id="ARBA00023203"/>
    </source>
</evidence>
<reference evidence="17" key="2">
    <citation type="submission" date="2025-09" db="UniProtKB">
        <authorList>
            <consortium name="Ensembl"/>
        </authorList>
    </citation>
    <scope>IDENTIFICATION</scope>
</reference>
<dbReference type="CDD" id="cd01381">
    <property type="entry name" value="MYSc_Myo7"/>
    <property type="match status" value="1"/>
</dbReference>
<dbReference type="CDD" id="cd14473">
    <property type="entry name" value="FERM_B-lobe"/>
    <property type="match status" value="2"/>
</dbReference>
<evidence type="ECO:0000256" key="3">
    <source>
        <dbReference type="ARBA" id="ARBA00022443"/>
    </source>
</evidence>
<keyword evidence="8 12" id="KW-0518">Myosin</keyword>
<comment type="similarity">
    <text evidence="2 12">Belongs to the TRAFAC class myosin-kinesin ATPase superfamily. Myosin family.</text>
</comment>
<dbReference type="SMART" id="SM00015">
    <property type="entry name" value="IQ"/>
    <property type="match status" value="3"/>
</dbReference>
<evidence type="ECO:0000259" key="13">
    <source>
        <dbReference type="PROSITE" id="PS50002"/>
    </source>
</evidence>
<dbReference type="FunFam" id="1.25.40.530:FF:000002">
    <property type="entry name" value="Unconventional myosin-VIIa"/>
    <property type="match status" value="1"/>
</dbReference>
<keyword evidence="18" id="KW-1185">Reference proteome</keyword>
<dbReference type="InterPro" id="IPR029071">
    <property type="entry name" value="Ubiquitin-like_domsf"/>
</dbReference>
<evidence type="ECO:0000256" key="1">
    <source>
        <dbReference type="ARBA" id="ARBA00004496"/>
    </source>
</evidence>
<proteinExistence type="inferred from homology"/>
<dbReference type="FunFam" id="3.10.20.90:FF:000036">
    <property type="entry name" value="Unconventional myosin-VIIa"/>
    <property type="match status" value="1"/>
</dbReference>
<dbReference type="PROSITE" id="PS51456">
    <property type="entry name" value="MYOSIN_MOTOR"/>
    <property type="match status" value="1"/>
</dbReference>
<dbReference type="Pfam" id="PF00784">
    <property type="entry name" value="MyTH4"/>
    <property type="match status" value="2"/>
</dbReference>
<dbReference type="InterPro" id="IPR011993">
    <property type="entry name" value="PH-like_dom_sf"/>
</dbReference>
<dbReference type="InterPro" id="IPR036961">
    <property type="entry name" value="Kinesin_motor_dom_sf"/>
</dbReference>
<dbReference type="InterPro" id="IPR000299">
    <property type="entry name" value="FERM_domain"/>
</dbReference>
<dbReference type="Gene3D" id="1.20.80.10">
    <property type="match status" value="2"/>
</dbReference>
<feature type="domain" description="SH3" evidence="13">
    <location>
        <begin position="1171"/>
        <end position="1238"/>
    </location>
</feature>
<feature type="region of interest" description="Actin-binding" evidence="12">
    <location>
        <begin position="550"/>
        <end position="572"/>
    </location>
</feature>
<dbReference type="Gene3D" id="1.20.120.720">
    <property type="entry name" value="Myosin VI head, motor domain, U50 subdomain"/>
    <property type="match status" value="1"/>
</dbReference>
<dbReference type="InterPro" id="IPR038185">
    <property type="entry name" value="MyTH4_dom_sf"/>
</dbReference>
<keyword evidence="3 11" id="KW-0728">SH3 domain</keyword>
<dbReference type="InterPro" id="IPR000857">
    <property type="entry name" value="MyTH4_dom"/>
</dbReference>
<dbReference type="Gene3D" id="3.30.70.1590">
    <property type="match status" value="1"/>
</dbReference>
<evidence type="ECO:0000256" key="7">
    <source>
        <dbReference type="ARBA" id="ARBA00022840"/>
    </source>
</evidence>
<dbReference type="Gene3D" id="1.20.58.530">
    <property type="match status" value="1"/>
</dbReference>
<dbReference type="FunFam" id="1.10.10.820:FF:000001">
    <property type="entry name" value="Myosin heavy chain"/>
    <property type="match status" value="1"/>
</dbReference>
<feature type="domain" description="Myosin motor" evidence="16">
    <location>
        <begin position="1"/>
        <end position="662"/>
    </location>
</feature>
<gene>
    <name evidence="17" type="primary">LOC107600840</name>
</gene>
<dbReference type="SUPFAM" id="SSF50044">
    <property type="entry name" value="SH3-domain"/>
    <property type="match status" value="1"/>
</dbReference>
<protein>
    <submittedName>
        <fullName evidence="17">Unconventional myosin-VIIa-like</fullName>
    </submittedName>
</protein>
<evidence type="ECO:0000256" key="8">
    <source>
        <dbReference type="ARBA" id="ARBA00023123"/>
    </source>
</evidence>
<dbReference type="Pfam" id="PF21989">
    <property type="entry name" value="RA_2"/>
    <property type="match status" value="2"/>
</dbReference>
<dbReference type="GO" id="GO:0005524">
    <property type="term" value="F:ATP binding"/>
    <property type="evidence" value="ECO:0007669"/>
    <property type="project" value="UniProtKB-UniRule"/>
</dbReference>
<evidence type="ECO:0000259" key="14">
    <source>
        <dbReference type="PROSITE" id="PS50057"/>
    </source>
</evidence>
<dbReference type="CDD" id="cd17093">
    <property type="entry name" value="FERM2_F1_Myosin-VII"/>
    <property type="match status" value="1"/>
</dbReference>
<reference evidence="17" key="1">
    <citation type="submission" date="2025-08" db="UniProtKB">
        <authorList>
            <consortium name="Ensembl"/>
        </authorList>
    </citation>
    <scope>IDENTIFICATION</scope>
</reference>
<dbReference type="PROSITE" id="PS50057">
    <property type="entry name" value="FERM_3"/>
    <property type="match status" value="2"/>
</dbReference>
<dbReference type="Gene3D" id="1.25.40.530">
    <property type="entry name" value="MyTH4 domain"/>
    <property type="match status" value="2"/>
</dbReference>
<evidence type="ECO:0000256" key="11">
    <source>
        <dbReference type="PROSITE-ProRule" id="PRU00192"/>
    </source>
</evidence>
<dbReference type="CDD" id="cd23767">
    <property type="entry name" value="IQCD"/>
    <property type="match status" value="1"/>
</dbReference>
<evidence type="ECO:0000256" key="4">
    <source>
        <dbReference type="ARBA" id="ARBA00022490"/>
    </source>
</evidence>
<keyword evidence="5" id="KW-0677">Repeat</keyword>
<dbReference type="Gene3D" id="3.10.20.90">
    <property type="entry name" value="Phosphatidylinositol 3-kinase Catalytic Subunit, Chain A, domain 1"/>
    <property type="match status" value="2"/>
</dbReference>
<dbReference type="InterPro" id="IPR051567">
    <property type="entry name" value="Unconventional_Myosin_ATPase"/>
</dbReference>
<dbReference type="GO" id="GO:0048731">
    <property type="term" value="P:system development"/>
    <property type="evidence" value="ECO:0007669"/>
    <property type="project" value="UniProtKB-ARBA"/>
</dbReference>
<dbReference type="InterPro" id="IPR019748">
    <property type="entry name" value="FERM_central"/>
</dbReference>
<dbReference type="Pfam" id="PF24123">
    <property type="entry name" value="Myosin_VII_N"/>
    <property type="match status" value="1"/>
</dbReference>
<feature type="binding site" evidence="12">
    <location>
        <begin position="89"/>
        <end position="96"/>
    </location>
    <ligand>
        <name>ATP</name>
        <dbReference type="ChEBI" id="CHEBI:30616"/>
    </ligand>
</feature>
<sequence length="1780" mass="205058">EFEVPIGAVVKLCDSGQIQVLDDEGSTYTGSILVAVNPYQLLPIYTADQIRLYTNKKIGEMPPHIFAIADNCYFNMQRNNKDQCCIISGESGAGKTESTKLILQFLAAISGQHSWIEQQVLEANPILEAFGNAKTIRNDNSSRFGKYIDIHFNKRGAIEGAKIEQYLLEKSRVCRQARDERNYHIFYCMLKGMTPDQKKKLGLGKATDYTYLTIGNCTVCDGRDDQKEYSNIRSAMKVLMFTDKENWEICKLLAAILHMGNLNYEARTYDNLDACEVVRCSDLTTAAVLLEVDLKDLMNCLTSRTIITRGETVSTPLSIEQALDVRDAFVKGIYGRLFVWIVEKINAAIYKPPSLELKTVRRCIGLLDIFGFENFTVNSFEQLCINFANENLQQFFVRHVFKLEQEEYNIENINWQHIEFTDNQDALDMIAIKPMNIISLIDEESKFPKGTDTTMLNKLNSQHKLNTNYIPPKNTYETQFGIQHFAGVVYYETRAGFLEKNRDTLHGDIIQLVHSSKNKFIKQIFQADVAMVTSTRKRSPTLSSQFKRSLELLMRTLSVCQPFFVRCIKPNEFKKPMLFDRELCVRQLRYSGMMETIRIRRAGYPIRYTFVEFVDRYRVLMPGVKPRIAEAILGRDDDWQMGKTKIFLKMKKSAMLIQKTWRGYYCRKNYGAMRGGFSRLQALYRSRKLYQTYHIARQRITLFQGRCRGHLVRRAFRHRLWAVITIQAYTRGMIARRLYKRLKGEAALAVWITILRFMGDLPEPKYHTAISDGSEKIPVMTKIYETLGKKTYKRELQVAKRLNDGEYTVHGNSMLEDRPTSNLEKLHFIIGNGILRPGLRDEIYCQICKQLTQNPSKSSHARGWILMSLCVGCFAPSEKFVKYLRNFISEGPPGYAPYCEERLRRTFANGTRTQPPSWLELQATKSKKPIMLPVTFMDGTTKTLLTDSATTAKELCNALSDKISLQDRFGFSLYIALFDKVSSLGSGNDHVMDAVSQCEQYAKEQGAQERNAPWRLFFRKEIFTPWHDPTEDSVATNLIYQQIVRGVKFGEYRCDREEDLAELASQQYYVDYGSEILVERLLSLIPSYIPDREISSAKTVERWAQFIMAAHKKVPNLSVLFGMEDECTAFWVFYTVLGVHSTKSSQNLSRKHGNAEDIRDLVVTFLEGLRKRSKFVVALQDNPTGDDSTFLSFRKGDLILLDQDTGEQVMTSGWAHGINDRTKQRGDFPADCVYVLPTVVRPPSDIVALVTMTPDQRQESIRISHVPVMETEERIKPYTLEEFSYDYFRPPPKHTLSRVMITKNRGRDKLWCCTREPIKQALLKKCVVDGYYLLSDCSLTHSPAPIMKYMGDYPSKRTRSVNELTDQIFETALKAEPLKDEIYCQIIKQMTENHVKYSEEKGWELLWLCAGLFPPSNVLLPHVQRFLQSKKHHPLASDCMQRLQKALRSGSRKYPPHLVEVEAIQHKTTQIFHKVYFPDDTDEAFEVESSTKAKDFCLNISGRLLLKSPDGFSLFVKISDKVISVPEGDFFFDFVRHLTDWIKKARPAKDGIVPSLTYQVFFMKKLWTITVPGKDSFADSIFHYYQELPKYLRGYHKCSREEVFQLGALIYRVKFEDDKSHFPSIPKMLKELIPQDLIRQLSPDDWKRVCVTLTMTSAEAKLMFLKIIFKWPTFGSAFFEVKQTTEPHFPEILLIAINKYGVSLIDPKNKDILTTYPFTKISNWSSGNTYFHITIGNLVQGSKLLCETSLGYKMDDLLTSYISQMLTTMSKQRNSRGHSK</sequence>
<evidence type="ECO:0000259" key="16">
    <source>
        <dbReference type="PROSITE" id="PS51456"/>
    </source>
</evidence>
<dbReference type="CDD" id="cd13199">
    <property type="entry name" value="FERM_C2_MyoVII"/>
    <property type="match status" value="1"/>
</dbReference>
<evidence type="ECO:0000256" key="12">
    <source>
        <dbReference type="PROSITE-ProRule" id="PRU00782"/>
    </source>
</evidence>
<dbReference type="Gene3D" id="2.30.30.40">
    <property type="entry name" value="SH3 Domains"/>
    <property type="match status" value="1"/>
</dbReference>
<dbReference type="GO" id="GO:0003774">
    <property type="term" value="F:cytoskeletal motor activity"/>
    <property type="evidence" value="ECO:0007669"/>
    <property type="project" value="UniProtKB-UniRule"/>
</dbReference>
<evidence type="ECO:0000313" key="18">
    <source>
        <dbReference type="Proteomes" id="UP000472262"/>
    </source>
</evidence>
<evidence type="ECO:0000259" key="15">
    <source>
        <dbReference type="PROSITE" id="PS51016"/>
    </source>
</evidence>
<dbReference type="Gene3D" id="1.20.5.190">
    <property type="match status" value="1"/>
</dbReference>
<dbReference type="PRINTS" id="PR00193">
    <property type="entry name" value="MYOSINHEAVY"/>
</dbReference>
<dbReference type="Pfam" id="PF02174">
    <property type="entry name" value="IRS"/>
    <property type="match status" value="1"/>
</dbReference>
<accession>A0A672PU72</accession>
<dbReference type="Gene3D" id="3.40.850.10">
    <property type="entry name" value="Kinesin motor domain"/>
    <property type="match status" value="1"/>
</dbReference>
<dbReference type="InterPro" id="IPR001609">
    <property type="entry name" value="Myosin_head_motor_dom-like"/>
</dbReference>
<feature type="domain" description="FERM" evidence="14">
    <location>
        <begin position="1471"/>
        <end position="1769"/>
    </location>
</feature>
<evidence type="ECO:0000256" key="5">
    <source>
        <dbReference type="ARBA" id="ARBA00022737"/>
    </source>
</evidence>
<dbReference type="InterPro" id="IPR002404">
    <property type="entry name" value="IRS_PTB"/>
</dbReference>
<evidence type="ECO:0000313" key="17">
    <source>
        <dbReference type="Ensembl" id="ENSSGRP00000067414.1"/>
    </source>
</evidence>
<dbReference type="PROSITE" id="PS50002">
    <property type="entry name" value="SH3"/>
    <property type="match status" value="1"/>
</dbReference>
<dbReference type="GO" id="GO:0016459">
    <property type="term" value="C:myosin complex"/>
    <property type="evidence" value="ECO:0007669"/>
    <property type="project" value="UniProtKB-KW"/>
</dbReference>
<dbReference type="InterPro" id="IPR035963">
    <property type="entry name" value="FERM_2"/>
</dbReference>
<dbReference type="Gene3D" id="2.30.29.30">
    <property type="entry name" value="Pleckstrin-homology domain (PH domain)/Phosphotyrosine-binding domain (PTB)"/>
    <property type="match status" value="1"/>
</dbReference>
<dbReference type="SUPFAM" id="SSF50729">
    <property type="entry name" value="PH domain-like"/>
    <property type="match status" value="1"/>
</dbReference>
<dbReference type="SUPFAM" id="SSF52540">
    <property type="entry name" value="P-loop containing nucleoside triphosphate hydrolases"/>
    <property type="match status" value="2"/>
</dbReference>
<dbReference type="InterPro" id="IPR036106">
    <property type="entry name" value="MYSc_Myo7"/>
</dbReference>
<dbReference type="SMART" id="SM00139">
    <property type="entry name" value="MyTH4"/>
    <property type="match status" value="2"/>
</dbReference>
<dbReference type="PROSITE" id="PS51016">
    <property type="entry name" value="MYTH4"/>
    <property type="match status" value="2"/>
</dbReference>
<organism evidence="17 18">
    <name type="scientific">Sinocyclocheilus grahami</name>
    <name type="common">Dianchi golden-line fish</name>
    <name type="synonym">Barbus grahami</name>
    <dbReference type="NCBI Taxonomy" id="75366"/>
    <lineage>
        <taxon>Eukaryota</taxon>
        <taxon>Metazoa</taxon>
        <taxon>Chordata</taxon>
        <taxon>Craniata</taxon>
        <taxon>Vertebrata</taxon>
        <taxon>Euteleostomi</taxon>
        <taxon>Actinopterygii</taxon>
        <taxon>Neopterygii</taxon>
        <taxon>Teleostei</taxon>
        <taxon>Ostariophysi</taxon>
        <taxon>Cypriniformes</taxon>
        <taxon>Cyprinidae</taxon>
        <taxon>Cyprininae</taxon>
        <taxon>Sinocyclocheilus</taxon>
    </lineage>
</organism>
<dbReference type="PROSITE" id="PS50096">
    <property type="entry name" value="IQ"/>
    <property type="match status" value="3"/>
</dbReference>
<dbReference type="InterPro" id="IPR041794">
    <property type="entry name" value="MyoVII_FERM_C2"/>
</dbReference>
<feature type="domain" description="MyTH4" evidence="15">
    <location>
        <begin position="1313"/>
        <end position="1465"/>
    </location>
</feature>
<dbReference type="FunFam" id="3.10.20.90:FF:000051">
    <property type="entry name" value="Unconventional myosin-VIIa"/>
    <property type="match status" value="1"/>
</dbReference>
<dbReference type="InterPro" id="IPR019749">
    <property type="entry name" value="Band_41_domain"/>
</dbReference>
<keyword evidence="10 12" id="KW-0009">Actin-binding</keyword>
<dbReference type="SUPFAM" id="SSF54236">
    <property type="entry name" value="Ubiquitin-like"/>
    <property type="match status" value="2"/>
</dbReference>
<keyword evidence="7 12" id="KW-0067">ATP-binding</keyword>
<dbReference type="SMART" id="SM00326">
    <property type="entry name" value="SH3"/>
    <property type="match status" value="1"/>
</dbReference>
<dbReference type="Pfam" id="PF00063">
    <property type="entry name" value="Myosin_head"/>
    <property type="match status" value="1"/>
</dbReference>
<dbReference type="CDD" id="cd17092">
    <property type="entry name" value="FERM1_F1_Myosin-VII"/>
    <property type="match status" value="1"/>
</dbReference>
<dbReference type="Pfam" id="PF00373">
    <property type="entry name" value="FERM_M"/>
    <property type="match status" value="1"/>
</dbReference>
<dbReference type="InterPro" id="IPR014352">
    <property type="entry name" value="FERM/acyl-CoA-bd_prot_sf"/>
</dbReference>
<keyword evidence="6 12" id="KW-0547">Nucleotide-binding</keyword>
<dbReference type="FunFam" id="2.30.29.30:FF:000079">
    <property type="entry name" value="unconventional myosin-VIIa"/>
    <property type="match status" value="1"/>
</dbReference>
<dbReference type="PANTHER" id="PTHR22692:SF34">
    <property type="entry name" value="MYOSIN VIIA"/>
    <property type="match status" value="1"/>
</dbReference>
<keyword evidence="9 12" id="KW-0505">Motor protein</keyword>
<dbReference type="InterPro" id="IPR001452">
    <property type="entry name" value="SH3_domain"/>
</dbReference>
<dbReference type="PANTHER" id="PTHR22692">
    <property type="entry name" value="MYOSIN VII, XV"/>
    <property type="match status" value="1"/>
</dbReference>
<dbReference type="SMART" id="SM00242">
    <property type="entry name" value="MYSc"/>
    <property type="match status" value="1"/>
</dbReference>
<comment type="subcellular location">
    <subcellularLocation>
        <location evidence="1">Cytoplasm</location>
    </subcellularLocation>
</comment>
<dbReference type="InterPro" id="IPR057130">
    <property type="entry name" value="Myosin_VII_N"/>
</dbReference>
<dbReference type="GO" id="GO:0120025">
    <property type="term" value="C:plasma membrane bounded cell projection"/>
    <property type="evidence" value="ECO:0007669"/>
    <property type="project" value="UniProtKB-ARBA"/>
</dbReference>
<dbReference type="SMART" id="SM00295">
    <property type="entry name" value="B41"/>
    <property type="match status" value="2"/>
</dbReference>
<evidence type="ECO:0000256" key="9">
    <source>
        <dbReference type="ARBA" id="ARBA00023175"/>
    </source>
</evidence>
<dbReference type="GO" id="GO:0003779">
    <property type="term" value="F:actin binding"/>
    <property type="evidence" value="ECO:0007669"/>
    <property type="project" value="UniProtKB-KW"/>
</dbReference>
<dbReference type="Proteomes" id="UP000472262">
    <property type="component" value="Unassembled WGS sequence"/>
</dbReference>
<dbReference type="Pfam" id="PF00612">
    <property type="entry name" value="IQ"/>
    <property type="match status" value="3"/>
</dbReference>
<feature type="domain" description="MyTH4" evidence="15">
    <location>
        <begin position="724"/>
        <end position="925"/>
    </location>
</feature>
<evidence type="ECO:0000256" key="6">
    <source>
        <dbReference type="ARBA" id="ARBA00022741"/>
    </source>
</evidence>
<feature type="domain" description="FERM" evidence="14">
    <location>
        <begin position="930"/>
        <end position="1273"/>
    </location>
</feature>
<dbReference type="InterPro" id="IPR036028">
    <property type="entry name" value="SH3-like_dom_sf"/>
</dbReference>